<evidence type="ECO:0000313" key="11">
    <source>
        <dbReference type="EMBL" id="CCO93158.1"/>
    </source>
</evidence>
<dbReference type="EMBL" id="CAPB01000008">
    <property type="protein sequence ID" value="CCO93158.1"/>
    <property type="molecule type" value="Genomic_DNA"/>
</dbReference>
<dbReference type="InterPro" id="IPR009057">
    <property type="entry name" value="Homeodomain-like_sf"/>
</dbReference>
<evidence type="ECO:0000256" key="2">
    <source>
        <dbReference type="ARBA" id="ARBA00001947"/>
    </source>
</evidence>
<dbReference type="GO" id="GO:0043916">
    <property type="term" value="F:DNA-7-methylguanine glycosylase activity"/>
    <property type="evidence" value="ECO:0007669"/>
    <property type="project" value="TreeGrafter"/>
</dbReference>
<dbReference type="GO" id="GO:0032259">
    <property type="term" value="P:methylation"/>
    <property type="evidence" value="ECO:0007669"/>
    <property type="project" value="UniProtKB-KW"/>
</dbReference>
<comment type="catalytic activity">
    <reaction evidence="1">
        <text>Hydrolysis of alkylated DNA, releasing 3-methyladenine, 3-methylguanine, 7-methylguanine and 7-methyladenine.</text>
        <dbReference type="EC" id="3.2.2.21"/>
    </reaction>
</comment>
<dbReference type="GO" id="GO:0006285">
    <property type="term" value="P:base-excision repair, AP site formation"/>
    <property type="evidence" value="ECO:0007669"/>
    <property type="project" value="TreeGrafter"/>
</dbReference>
<dbReference type="InterPro" id="IPR004026">
    <property type="entry name" value="Ada_DNA_repair_Zn-bd"/>
</dbReference>
<dbReference type="Gene3D" id="3.30.310.20">
    <property type="entry name" value="DNA-3-methyladenine glycosylase AlkA, N-terminal domain"/>
    <property type="match status" value="1"/>
</dbReference>
<dbReference type="SMART" id="SM00342">
    <property type="entry name" value="HTH_ARAC"/>
    <property type="match status" value="1"/>
</dbReference>
<dbReference type="GO" id="GO:0008725">
    <property type="term" value="F:DNA-3-methyladenine glycosylase activity"/>
    <property type="evidence" value="ECO:0007669"/>
    <property type="project" value="TreeGrafter"/>
</dbReference>
<comment type="cofactor">
    <cofactor evidence="2">
        <name>Zn(2+)</name>
        <dbReference type="ChEBI" id="CHEBI:29105"/>
    </cofactor>
</comment>
<evidence type="ECO:0000259" key="10">
    <source>
        <dbReference type="PROSITE" id="PS01124"/>
    </source>
</evidence>
<feature type="domain" description="HTH araC/xylS-type" evidence="10">
    <location>
        <begin position="86"/>
        <end position="185"/>
    </location>
</feature>
<reference evidence="11 12" key="2">
    <citation type="submission" date="2013-04" db="EMBL/GenBank/DDBJ databases">
        <title>Comparative genomics of 12 strains of Erwinia amylovora identifies a pan-genome with a large conserved core and provides insights into host specificity.</title>
        <authorList>
            <person name="Mann R.A."/>
            <person name="Smits T.H.M."/>
            <person name="Buehlmann A."/>
            <person name="Blom J."/>
            <person name="Goesmann A."/>
            <person name="Frey J.E."/>
            <person name="Plummer K.M."/>
            <person name="Beer S.V."/>
            <person name="Luck J."/>
            <person name="Duffy B."/>
            <person name="Rodoni B."/>
        </authorList>
    </citation>
    <scope>NUCLEOTIDE SEQUENCE [LARGE SCALE GENOMIC DNA]</scope>
    <source>
        <strain evidence="12">CFBP 1232</strain>
    </source>
</reference>
<dbReference type="GO" id="GO:0043565">
    <property type="term" value="F:sequence-specific DNA binding"/>
    <property type="evidence" value="ECO:0007669"/>
    <property type="project" value="InterPro"/>
</dbReference>
<evidence type="ECO:0000256" key="6">
    <source>
        <dbReference type="ARBA" id="ARBA00023015"/>
    </source>
</evidence>
<evidence type="ECO:0000256" key="1">
    <source>
        <dbReference type="ARBA" id="ARBA00000086"/>
    </source>
</evidence>
<organism evidence="11 12">
    <name type="scientific">Erwinia amylovora NBRC 12687 = CFBP 1232</name>
    <dbReference type="NCBI Taxonomy" id="1219359"/>
    <lineage>
        <taxon>Bacteria</taxon>
        <taxon>Pseudomonadati</taxon>
        <taxon>Pseudomonadota</taxon>
        <taxon>Gammaproteobacteria</taxon>
        <taxon>Enterobacterales</taxon>
        <taxon>Erwiniaceae</taxon>
        <taxon>Erwinia</taxon>
    </lineage>
</organism>
<dbReference type="InterPro" id="IPR051912">
    <property type="entry name" value="Alkylbase_DNA_Glycosylase/TA"/>
</dbReference>
<keyword evidence="6" id="KW-0805">Transcription regulation</keyword>
<evidence type="ECO:0000313" key="12">
    <source>
        <dbReference type="Proteomes" id="UP000013111"/>
    </source>
</evidence>
<dbReference type="InterPro" id="IPR035451">
    <property type="entry name" value="Ada-like_dom_sf"/>
</dbReference>
<evidence type="ECO:0000256" key="3">
    <source>
        <dbReference type="ARBA" id="ARBA00012000"/>
    </source>
</evidence>
<dbReference type="GO" id="GO:0032131">
    <property type="term" value="F:alkylated DNA binding"/>
    <property type="evidence" value="ECO:0007669"/>
    <property type="project" value="TreeGrafter"/>
</dbReference>
<reference evidence="11 12" key="1">
    <citation type="submission" date="2012-11" db="EMBL/GenBank/DDBJ databases">
        <authorList>
            <person name="Linke B."/>
        </authorList>
    </citation>
    <scope>NUCLEOTIDE SEQUENCE [LARGE SCALE GENOMIC DNA]</scope>
    <source>
        <strain evidence="12">CFBP 1232</strain>
    </source>
</reference>
<dbReference type="AlphaFoldDB" id="A0A830ZXV1"/>
<evidence type="ECO:0000256" key="9">
    <source>
        <dbReference type="ARBA" id="ARBA00023204"/>
    </source>
</evidence>
<dbReference type="Pfam" id="PF06029">
    <property type="entry name" value="AlkA_N"/>
    <property type="match status" value="1"/>
</dbReference>
<dbReference type="Gene3D" id="1.10.340.30">
    <property type="entry name" value="Hypothetical protein, domain 2"/>
    <property type="match status" value="1"/>
</dbReference>
<evidence type="ECO:0000256" key="8">
    <source>
        <dbReference type="ARBA" id="ARBA00023163"/>
    </source>
</evidence>
<keyword evidence="9" id="KW-0234">DNA repair</keyword>
<protein>
    <recommendedName>
        <fullName evidence="3">DNA-3-methyladenine glycosylase II</fullName>
        <ecNumber evidence="3">3.2.2.21</ecNumber>
    </recommendedName>
</protein>
<dbReference type="SUPFAM" id="SSF57884">
    <property type="entry name" value="Ada DNA repair protein, N-terminal domain (N-Ada 10)"/>
    <property type="match status" value="1"/>
</dbReference>
<dbReference type="Proteomes" id="UP000013111">
    <property type="component" value="Unassembled WGS sequence"/>
</dbReference>
<dbReference type="GO" id="GO:0008270">
    <property type="term" value="F:zinc ion binding"/>
    <property type="evidence" value="ECO:0007669"/>
    <property type="project" value="InterPro"/>
</dbReference>
<dbReference type="Gene3D" id="3.40.10.10">
    <property type="entry name" value="DNA Methylphosphotriester Repair Domain"/>
    <property type="match status" value="1"/>
</dbReference>
<dbReference type="PANTHER" id="PTHR43003">
    <property type="entry name" value="DNA-3-METHYLADENINE GLYCOSYLASE"/>
    <property type="match status" value="1"/>
</dbReference>
<comment type="caution">
    <text evidence="11">The sequence shown here is derived from an EMBL/GenBank/DDBJ whole genome shotgun (WGS) entry which is preliminary data.</text>
</comment>
<dbReference type="SMART" id="SM00478">
    <property type="entry name" value="ENDO3c"/>
    <property type="match status" value="1"/>
</dbReference>
<name>A0A830ZXV1_ERWAM</name>
<dbReference type="InterPro" id="IPR011257">
    <property type="entry name" value="DNA_glycosylase"/>
</dbReference>
<dbReference type="GO" id="GO:0032993">
    <property type="term" value="C:protein-DNA complex"/>
    <property type="evidence" value="ECO:0007669"/>
    <property type="project" value="TreeGrafter"/>
</dbReference>
<evidence type="ECO:0000256" key="7">
    <source>
        <dbReference type="ARBA" id="ARBA00023159"/>
    </source>
</evidence>
<dbReference type="SUPFAM" id="SSF55945">
    <property type="entry name" value="TATA-box binding protein-like"/>
    <property type="match status" value="1"/>
</dbReference>
<dbReference type="SUPFAM" id="SSF46689">
    <property type="entry name" value="Homeodomain-like"/>
    <property type="match status" value="1"/>
</dbReference>
<dbReference type="GO" id="GO:0003700">
    <property type="term" value="F:DNA-binding transcription factor activity"/>
    <property type="evidence" value="ECO:0007669"/>
    <property type="project" value="InterPro"/>
</dbReference>
<dbReference type="PANTHER" id="PTHR43003:SF13">
    <property type="entry name" value="DNA-3-METHYLADENINE GLYCOSYLASE 2"/>
    <property type="match status" value="1"/>
</dbReference>
<dbReference type="SMART" id="SM01009">
    <property type="entry name" value="AlkA_N"/>
    <property type="match status" value="1"/>
</dbReference>
<dbReference type="Gene3D" id="1.10.1670.10">
    <property type="entry name" value="Helix-hairpin-Helix base-excision DNA repair enzymes (C-terminal)"/>
    <property type="match status" value="1"/>
</dbReference>
<dbReference type="SUPFAM" id="SSF48150">
    <property type="entry name" value="DNA-glycosylase"/>
    <property type="match status" value="1"/>
</dbReference>
<dbReference type="Gene3D" id="1.10.10.60">
    <property type="entry name" value="Homeodomain-like"/>
    <property type="match status" value="1"/>
</dbReference>
<dbReference type="PROSITE" id="PS01124">
    <property type="entry name" value="HTH_ARAC_FAMILY_2"/>
    <property type="match status" value="1"/>
</dbReference>
<keyword evidence="8" id="KW-0804">Transcription</keyword>
<dbReference type="InterPro" id="IPR018060">
    <property type="entry name" value="HTH_AraC"/>
</dbReference>
<dbReference type="InterPro" id="IPR010316">
    <property type="entry name" value="AlkA_N"/>
</dbReference>
<dbReference type="GO" id="GO:0005737">
    <property type="term" value="C:cytoplasm"/>
    <property type="evidence" value="ECO:0007669"/>
    <property type="project" value="TreeGrafter"/>
</dbReference>
<evidence type="ECO:0000256" key="4">
    <source>
        <dbReference type="ARBA" id="ARBA00022603"/>
    </source>
</evidence>
<keyword evidence="4 11" id="KW-0489">Methyltransferase</keyword>
<dbReference type="InterPro" id="IPR003265">
    <property type="entry name" value="HhH-GPD_domain"/>
</dbReference>
<dbReference type="GO" id="GO:0008168">
    <property type="term" value="F:methyltransferase activity"/>
    <property type="evidence" value="ECO:0007669"/>
    <property type="project" value="UniProtKB-KW"/>
</dbReference>
<gene>
    <name evidence="11" type="ORF">BN437_1216</name>
</gene>
<dbReference type="InterPro" id="IPR037046">
    <property type="entry name" value="AlkA_N_sf"/>
</dbReference>
<accession>A0A830ZXV1</accession>
<dbReference type="RefSeq" id="WP_004164115.1">
    <property type="nucleotide sequence ID" value="NZ_BAYW01000016.1"/>
</dbReference>
<dbReference type="Pfam" id="PF12833">
    <property type="entry name" value="HTH_18"/>
    <property type="match status" value="1"/>
</dbReference>
<dbReference type="EC" id="3.2.2.21" evidence="3"/>
<dbReference type="InterPro" id="IPR023170">
    <property type="entry name" value="HhH_base_excis_C"/>
</dbReference>
<keyword evidence="7" id="KW-0010">Activator</keyword>
<sequence>MIDPISAYRALTSRDARFDGVFYVGVISTGIYCRPVCPVKAPRAQNCLFFATAEAAEKASFRPCLRCRPELAPGNAPVDHGQRIAERLVQRIDEGLVEQVDSLEQIAAEFQLSLRQLRRIVKKELGVSPQELRQTRRLLLAKQLLSETQLAITHIAFACGFNSLRRFNAVFSSHYRMSPSRLRKVSAQRENLLKDIDTSRFLLTYRPPYDWQAMLTFLRQRALPGVEYVEENSYARTVCLGERRGWIQVTQVLLKNALQVEFSHSLTPVLSLLLRRLRNLFDLSARPDLIAQQLSLDPQLRPCLLAHPGLRVPGAFDGFEIAVSAILGQQITAGAAATLGFRFARAFGEAITTPLAQLSILSPLAERVAQCSIAELTRLGIGSSRSRAILALAANCARNELQLDVASQPEQSIGQLLQLPGVSEGTAQYLAMRALRWPDAFPEGDLVVRTKLGGLSAKQAQARCMAWRPWRSYAVMHLWLAED</sequence>
<proteinExistence type="predicted"/>
<keyword evidence="11" id="KW-0808">Transferase</keyword>
<dbReference type="Pfam" id="PF02805">
    <property type="entry name" value="Ada_Zn_binding"/>
    <property type="match status" value="1"/>
</dbReference>
<dbReference type="GO" id="GO:0006307">
    <property type="term" value="P:DNA alkylation repair"/>
    <property type="evidence" value="ECO:0007669"/>
    <property type="project" value="TreeGrafter"/>
</dbReference>
<evidence type="ECO:0000256" key="5">
    <source>
        <dbReference type="ARBA" id="ARBA00022763"/>
    </source>
</evidence>
<keyword evidence="5" id="KW-0227">DNA damage</keyword>
<dbReference type="CDD" id="cd00056">
    <property type="entry name" value="ENDO3c"/>
    <property type="match status" value="1"/>
</dbReference>